<organism evidence="1 2">
    <name type="scientific">Smittium mucronatum</name>
    <dbReference type="NCBI Taxonomy" id="133383"/>
    <lineage>
        <taxon>Eukaryota</taxon>
        <taxon>Fungi</taxon>
        <taxon>Fungi incertae sedis</taxon>
        <taxon>Zoopagomycota</taxon>
        <taxon>Kickxellomycotina</taxon>
        <taxon>Harpellomycetes</taxon>
        <taxon>Harpellales</taxon>
        <taxon>Legeriomycetaceae</taxon>
        <taxon>Smittium</taxon>
    </lineage>
</organism>
<evidence type="ECO:0000313" key="1">
    <source>
        <dbReference type="EMBL" id="OLY82206.1"/>
    </source>
</evidence>
<evidence type="ECO:0000313" key="2">
    <source>
        <dbReference type="Proteomes" id="UP000187455"/>
    </source>
</evidence>
<comment type="caution">
    <text evidence="1">The sequence shown here is derived from an EMBL/GenBank/DDBJ whole genome shotgun (WGS) entry which is preliminary data.</text>
</comment>
<keyword evidence="2" id="KW-1185">Reference proteome</keyword>
<dbReference type="Proteomes" id="UP000187455">
    <property type="component" value="Unassembled WGS sequence"/>
</dbReference>
<dbReference type="EMBL" id="LSSL01001771">
    <property type="protein sequence ID" value="OLY82206.1"/>
    <property type="molecule type" value="Genomic_DNA"/>
</dbReference>
<accession>A0A1R0GZ91</accession>
<dbReference type="AlphaFoldDB" id="A0A1R0GZ91"/>
<protein>
    <submittedName>
        <fullName evidence="1">Uncharacterized protein</fullName>
    </submittedName>
</protein>
<reference evidence="1 2" key="1">
    <citation type="journal article" date="2016" name="Mol. Biol. Evol.">
        <title>Genome-Wide Survey of Gut Fungi (Harpellales) Reveals the First Horizontally Transferred Ubiquitin Gene from a Mosquito Host.</title>
        <authorList>
            <person name="Wang Y."/>
            <person name="White M.M."/>
            <person name="Kvist S."/>
            <person name="Moncalvo J.M."/>
        </authorList>
    </citation>
    <scope>NUCLEOTIDE SEQUENCE [LARGE SCALE GENOMIC DNA]</scope>
    <source>
        <strain evidence="1 2">ALG-7-W6</strain>
    </source>
</reference>
<gene>
    <name evidence="1" type="ORF">AYI68_g3679</name>
</gene>
<proteinExistence type="predicted"/>
<name>A0A1R0GZ91_9FUNG</name>
<sequence length="136" mass="15793">MKTEQVLGSETFKGKAESSLDKILKYLHTNKLDNHQIDSIYRYFLDLTSCFQDSNNLSNEVTNSAIQYIPYKSLLQIRDSIYSKFPNLEISESLVLLKALKDTFLKSKKFQFISFKSLIEKFNSFGKLVSLEKYPL</sequence>